<keyword evidence="3" id="KW-1185">Reference proteome</keyword>
<dbReference type="RefSeq" id="WP_271970472.1">
    <property type="nucleotide sequence ID" value="NZ_JAQLUK010000027.1"/>
</dbReference>
<feature type="region of interest" description="Disordered" evidence="1">
    <location>
        <begin position="1"/>
        <end position="57"/>
    </location>
</feature>
<sequence length="132" mass="14439">MTQKRPGDSHNDVLRRELGLDDSPPLERPERADSARESGAVSHARDALADWDPADADSQKARRAVCEVVGWLAQQDAPQQRADVLAWADGGVGGYAASTLWDKVAQPGLRELVEAGVVEHRRNVGYEIVEEE</sequence>
<gene>
    <name evidence="2" type="ORF">PM085_15755</name>
</gene>
<evidence type="ECO:0000313" key="3">
    <source>
        <dbReference type="Proteomes" id="UP001210528"/>
    </source>
</evidence>
<evidence type="ECO:0000313" key="2">
    <source>
        <dbReference type="EMBL" id="MDB2293712.1"/>
    </source>
</evidence>
<dbReference type="Proteomes" id="UP001210528">
    <property type="component" value="Unassembled WGS sequence"/>
</dbReference>
<name>A0ABT4Z6Y4_HALEZ</name>
<comment type="caution">
    <text evidence="2">The sequence shown here is derived from an EMBL/GenBank/DDBJ whole genome shotgun (WGS) entry which is preliminary data.</text>
</comment>
<evidence type="ECO:0000256" key="1">
    <source>
        <dbReference type="SAM" id="MobiDB-lite"/>
    </source>
</evidence>
<reference evidence="2 3" key="1">
    <citation type="submission" date="2023-01" db="EMBL/GenBank/DDBJ databases">
        <title>Halorubrum ezzemoulense from Santa Pola, Spain.</title>
        <authorList>
            <person name="Feng Y."/>
            <person name="Louyakis A.S."/>
            <person name="Gogarten J.P."/>
        </authorList>
    </citation>
    <scope>NUCLEOTIDE SEQUENCE [LARGE SCALE GENOMIC DNA]</scope>
    <source>
        <strain evidence="2 3">AMM015</strain>
    </source>
</reference>
<organism evidence="2 3">
    <name type="scientific">Halorubrum ezzemoulense</name>
    <name type="common">Halorubrum chaoviator</name>
    <dbReference type="NCBI Taxonomy" id="337243"/>
    <lineage>
        <taxon>Archaea</taxon>
        <taxon>Methanobacteriati</taxon>
        <taxon>Methanobacteriota</taxon>
        <taxon>Stenosarchaea group</taxon>
        <taxon>Halobacteria</taxon>
        <taxon>Halobacteriales</taxon>
        <taxon>Haloferacaceae</taxon>
        <taxon>Halorubrum</taxon>
    </lineage>
</organism>
<accession>A0ABT4Z6Y4</accession>
<dbReference type="EMBL" id="JAQLUK010000027">
    <property type="protein sequence ID" value="MDB2293712.1"/>
    <property type="molecule type" value="Genomic_DNA"/>
</dbReference>
<proteinExistence type="predicted"/>
<protein>
    <recommendedName>
        <fullName evidence="4">DUF3860 domain-containing protein</fullName>
    </recommendedName>
</protein>
<evidence type="ECO:0008006" key="4">
    <source>
        <dbReference type="Google" id="ProtNLM"/>
    </source>
</evidence>
<feature type="compositionally biased region" description="Basic and acidic residues" evidence="1">
    <location>
        <begin position="1"/>
        <end position="36"/>
    </location>
</feature>